<keyword evidence="7" id="KW-1185">Reference proteome</keyword>
<dbReference type="EMBL" id="MU860331">
    <property type="protein sequence ID" value="KAK4234753.1"/>
    <property type="molecule type" value="Genomic_DNA"/>
</dbReference>
<feature type="region of interest" description="Disordered" evidence="4">
    <location>
        <begin position="110"/>
        <end position="137"/>
    </location>
</feature>
<dbReference type="SUPFAM" id="SSF49764">
    <property type="entry name" value="HSP20-like chaperones"/>
    <property type="match status" value="1"/>
</dbReference>
<evidence type="ECO:0000256" key="4">
    <source>
        <dbReference type="SAM" id="MobiDB-lite"/>
    </source>
</evidence>
<evidence type="ECO:0000313" key="6">
    <source>
        <dbReference type="EMBL" id="KAK4234753.1"/>
    </source>
</evidence>
<dbReference type="InterPro" id="IPR008978">
    <property type="entry name" value="HSP20-like_chaperone"/>
</dbReference>
<comment type="caution">
    <text evidence="6">The sequence shown here is derived from an EMBL/GenBank/DDBJ whole genome shotgun (WGS) entry which is preliminary data.</text>
</comment>
<dbReference type="CDD" id="cd06464">
    <property type="entry name" value="ACD_sHsps-like"/>
    <property type="match status" value="1"/>
</dbReference>
<evidence type="ECO:0000256" key="2">
    <source>
        <dbReference type="PROSITE-ProRule" id="PRU00285"/>
    </source>
</evidence>
<reference evidence="6" key="2">
    <citation type="submission" date="2023-05" db="EMBL/GenBank/DDBJ databases">
        <authorList>
            <consortium name="Lawrence Berkeley National Laboratory"/>
            <person name="Steindorff A."/>
            <person name="Hensen N."/>
            <person name="Bonometti L."/>
            <person name="Westerberg I."/>
            <person name="Brannstrom I.O."/>
            <person name="Guillou S."/>
            <person name="Cros-Aarteil S."/>
            <person name="Calhoun S."/>
            <person name="Haridas S."/>
            <person name="Kuo A."/>
            <person name="Mondo S."/>
            <person name="Pangilinan J."/>
            <person name="Riley R."/>
            <person name="Labutti K."/>
            <person name="Andreopoulos B."/>
            <person name="Lipzen A."/>
            <person name="Chen C."/>
            <person name="Yanf M."/>
            <person name="Daum C."/>
            <person name="Ng V."/>
            <person name="Clum A."/>
            <person name="Ohm R."/>
            <person name="Martin F."/>
            <person name="Silar P."/>
            <person name="Natvig D."/>
            <person name="Lalanne C."/>
            <person name="Gautier V."/>
            <person name="Ament-Velasquez S.L."/>
            <person name="Kruys A."/>
            <person name="Hutchinson M.I."/>
            <person name="Powell A.J."/>
            <person name="Barry K."/>
            <person name="Miller A.N."/>
            <person name="Grigoriev I.V."/>
            <person name="Debuchy R."/>
            <person name="Gladieux P."/>
            <person name="Thoren M.H."/>
            <person name="Johannesson H."/>
        </authorList>
    </citation>
    <scope>NUCLEOTIDE SEQUENCE</scope>
    <source>
        <strain evidence="6">CBS 532.94</strain>
    </source>
</reference>
<evidence type="ECO:0000256" key="3">
    <source>
        <dbReference type="RuleBase" id="RU003616"/>
    </source>
</evidence>
<dbReference type="Pfam" id="PF00011">
    <property type="entry name" value="HSP20"/>
    <property type="match status" value="1"/>
</dbReference>
<accession>A0AAN7H8U1</accession>
<reference evidence="6" key="1">
    <citation type="journal article" date="2023" name="Mol. Phylogenet. Evol.">
        <title>Genome-scale phylogeny and comparative genomics of the fungal order Sordariales.</title>
        <authorList>
            <person name="Hensen N."/>
            <person name="Bonometti L."/>
            <person name="Westerberg I."/>
            <person name="Brannstrom I.O."/>
            <person name="Guillou S."/>
            <person name="Cros-Aarteil S."/>
            <person name="Calhoun S."/>
            <person name="Haridas S."/>
            <person name="Kuo A."/>
            <person name="Mondo S."/>
            <person name="Pangilinan J."/>
            <person name="Riley R."/>
            <person name="LaButti K."/>
            <person name="Andreopoulos B."/>
            <person name="Lipzen A."/>
            <person name="Chen C."/>
            <person name="Yan M."/>
            <person name="Daum C."/>
            <person name="Ng V."/>
            <person name="Clum A."/>
            <person name="Steindorff A."/>
            <person name="Ohm R.A."/>
            <person name="Martin F."/>
            <person name="Silar P."/>
            <person name="Natvig D.O."/>
            <person name="Lalanne C."/>
            <person name="Gautier V."/>
            <person name="Ament-Velasquez S.L."/>
            <person name="Kruys A."/>
            <person name="Hutchinson M.I."/>
            <person name="Powell A.J."/>
            <person name="Barry K."/>
            <person name="Miller A.N."/>
            <person name="Grigoriev I.V."/>
            <person name="Debuchy R."/>
            <person name="Gladieux P."/>
            <person name="Hiltunen Thoren M."/>
            <person name="Johannesson H."/>
        </authorList>
    </citation>
    <scope>NUCLEOTIDE SEQUENCE</scope>
    <source>
        <strain evidence="6">CBS 532.94</strain>
    </source>
</reference>
<dbReference type="AlphaFoldDB" id="A0AAN7H8U1"/>
<evidence type="ECO:0000256" key="1">
    <source>
        <dbReference type="ARBA" id="ARBA00023016"/>
    </source>
</evidence>
<comment type="similarity">
    <text evidence="2 3">Belongs to the small heat shock protein (HSP20) family.</text>
</comment>
<feature type="compositionally biased region" description="Basic and acidic residues" evidence="4">
    <location>
        <begin position="110"/>
        <end position="133"/>
    </location>
</feature>
<feature type="domain" description="SHSP" evidence="5">
    <location>
        <begin position="38"/>
        <end position="191"/>
    </location>
</feature>
<keyword evidence="1 6" id="KW-0346">Stress response</keyword>
<dbReference type="Gene3D" id="2.60.40.790">
    <property type="match status" value="1"/>
</dbReference>
<evidence type="ECO:0000313" key="7">
    <source>
        <dbReference type="Proteomes" id="UP001303760"/>
    </source>
</evidence>
<proteinExistence type="inferred from homology"/>
<dbReference type="PANTHER" id="PTHR11527">
    <property type="entry name" value="HEAT-SHOCK PROTEIN 20 FAMILY MEMBER"/>
    <property type="match status" value="1"/>
</dbReference>
<gene>
    <name evidence="6" type="ORF">C8A03DRAFT_46977</name>
</gene>
<dbReference type="InterPro" id="IPR002068">
    <property type="entry name" value="A-crystallin/Hsp20_dom"/>
</dbReference>
<name>A0AAN7H8U1_9PEZI</name>
<evidence type="ECO:0000259" key="5">
    <source>
        <dbReference type="PROSITE" id="PS01031"/>
    </source>
</evidence>
<organism evidence="6 7">
    <name type="scientific">Achaetomium macrosporum</name>
    <dbReference type="NCBI Taxonomy" id="79813"/>
    <lineage>
        <taxon>Eukaryota</taxon>
        <taxon>Fungi</taxon>
        <taxon>Dikarya</taxon>
        <taxon>Ascomycota</taxon>
        <taxon>Pezizomycotina</taxon>
        <taxon>Sordariomycetes</taxon>
        <taxon>Sordariomycetidae</taxon>
        <taxon>Sordariales</taxon>
        <taxon>Chaetomiaceae</taxon>
        <taxon>Achaetomium</taxon>
    </lineage>
</organism>
<sequence length="191" mass="21084">MSLLHPHFSHSHTPAPGFSSLFRLLDDFDRYVAQGTETSISAFTPKFDVAEHAKEYVLQGELPGVSPENVEIEFADDHTLVVRGRSERTHTEGDVSLLEAPAEQKQIEGAEGGKKETVVTKGKEGKEGEEAAAKSKPRYWLSERSYGEFSRSFNLPAGVDQDNVKAKFKDGILTITVPKAEKKTGRRIPIS</sequence>
<dbReference type="InterPro" id="IPR031107">
    <property type="entry name" value="Small_HSP"/>
</dbReference>
<dbReference type="Proteomes" id="UP001303760">
    <property type="component" value="Unassembled WGS sequence"/>
</dbReference>
<dbReference type="PROSITE" id="PS01031">
    <property type="entry name" value="SHSP"/>
    <property type="match status" value="1"/>
</dbReference>
<protein>
    <submittedName>
        <fullName evidence="6">30 kDa heat shock protein</fullName>
    </submittedName>
</protein>